<reference evidence="6" key="2">
    <citation type="submission" date="2019-09" db="UniProtKB">
        <authorList>
            <consortium name="WormBaseParasite"/>
        </authorList>
    </citation>
    <scope>IDENTIFICATION</scope>
</reference>
<dbReference type="EMBL" id="UZAH01033040">
    <property type="protein sequence ID" value="VDP25730.1"/>
    <property type="molecule type" value="Genomic_DNA"/>
</dbReference>
<keyword evidence="1" id="KW-1015">Disulfide bond</keyword>
<comment type="caution">
    <text evidence="2">Lacks conserved residue(s) required for the propagation of feature annotation.</text>
</comment>
<dbReference type="InterPro" id="IPR000859">
    <property type="entry name" value="CUB_dom"/>
</dbReference>
<dbReference type="OrthoDB" id="5858639at2759"/>
<dbReference type="InterPro" id="IPR035914">
    <property type="entry name" value="Sperma_CUB_dom_sf"/>
</dbReference>
<dbReference type="SUPFAM" id="SSF49854">
    <property type="entry name" value="Spermadhesin, CUB domain"/>
    <property type="match status" value="1"/>
</dbReference>
<sequence>MGNGILGICTPKRSFRCQNGGFLHPRNCSRCLCPDGYGGRLCDERPPGCGQELFANATAQTFRVTVGDESFGEVPGEDFKKCHYWRKAPKGSKIEVKILEFGPEGVAADGCIYGGVEIKTQSNQRTTGYRFCSKGDVNTTLRSFSNTVPIIAFSRENSTSVLIQYRQV</sequence>
<dbReference type="InterPro" id="IPR000742">
    <property type="entry name" value="EGF"/>
</dbReference>
<evidence type="ECO:0000256" key="2">
    <source>
        <dbReference type="PROSITE-ProRule" id="PRU00059"/>
    </source>
</evidence>
<gene>
    <name evidence="4" type="ORF">HPBE_LOCUS21472</name>
</gene>
<evidence type="ECO:0000313" key="5">
    <source>
        <dbReference type="Proteomes" id="UP000050761"/>
    </source>
</evidence>
<accession>A0A183GG92</accession>
<dbReference type="Proteomes" id="UP000050761">
    <property type="component" value="Unassembled WGS sequence"/>
</dbReference>
<organism evidence="5 6">
    <name type="scientific">Heligmosomoides polygyrus</name>
    <name type="common">Parasitic roundworm</name>
    <dbReference type="NCBI Taxonomy" id="6339"/>
    <lineage>
        <taxon>Eukaryota</taxon>
        <taxon>Metazoa</taxon>
        <taxon>Ecdysozoa</taxon>
        <taxon>Nematoda</taxon>
        <taxon>Chromadorea</taxon>
        <taxon>Rhabditida</taxon>
        <taxon>Rhabditina</taxon>
        <taxon>Rhabditomorpha</taxon>
        <taxon>Strongyloidea</taxon>
        <taxon>Heligmosomidae</taxon>
        <taxon>Heligmosomoides</taxon>
    </lineage>
</organism>
<accession>A0A3P8C4J9</accession>
<evidence type="ECO:0000259" key="3">
    <source>
        <dbReference type="PROSITE" id="PS01180"/>
    </source>
</evidence>
<protein>
    <submittedName>
        <fullName evidence="6">CUB domain-containing protein</fullName>
    </submittedName>
</protein>
<proteinExistence type="predicted"/>
<evidence type="ECO:0000313" key="6">
    <source>
        <dbReference type="WBParaSite" id="HPBE_0002147301-mRNA-1"/>
    </source>
</evidence>
<evidence type="ECO:0000256" key="1">
    <source>
        <dbReference type="ARBA" id="ARBA00023157"/>
    </source>
</evidence>
<dbReference type="Gene3D" id="2.60.120.290">
    <property type="entry name" value="Spermadhesin, CUB domain"/>
    <property type="match status" value="1"/>
</dbReference>
<keyword evidence="5" id="KW-1185">Reference proteome</keyword>
<reference evidence="4 5" key="1">
    <citation type="submission" date="2018-11" db="EMBL/GenBank/DDBJ databases">
        <authorList>
            <consortium name="Pathogen Informatics"/>
        </authorList>
    </citation>
    <scope>NUCLEOTIDE SEQUENCE [LARGE SCALE GENOMIC DNA]</scope>
</reference>
<feature type="domain" description="CUB" evidence="3">
    <location>
        <begin position="49"/>
        <end position="168"/>
    </location>
</feature>
<dbReference type="WBParaSite" id="HPBE_0002147301-mRNA-1">
    <property type="protein sequence ID" value="HPBE_0002147301-mRNA-1"/>
    <property type="gene ID" value="HPBE_0002147301"/>
</dbReference>
<dbReference type="AlphaFoldDB" id="A0A183GG92"/>
<evidence type="ECO:0000313" key="4">
    <source>
        <dbReference type="EMBL" id="VDP25730.1"/>
    </source>
</evidence>
<dbReference type="PROSITE" id="PS01180">
    <property type="entry name" value="CUB"/>
    <property type="match status" value="1"/>
</dbReference>
<name>A0A183GG92_HELPZ</name>
<dbReference type="PROSITE" id="PS00022">
    <property type="entry name" value="EGF_1"/>
    <property type="match status" value="1"/>
</dbReference>
<dbReference type="PROSITE" id="PS01186">
    <property type="entry name" value="EGF_2"/>
    <property type="match status" value="1"/>
</dbReference>